<keyword evidence="1" id="KW-1133">Transmembrane helix</keyword>
<evidence type="ECO:0000313" key="2">
    <source>
        <dbReference type="EMBL" id="NYJ35371.1"/>
    </source>
</evidence>
<accession>A0A7Z0JAP9</accession>
<proteinExistence type="predicted"/>
<comment type="caution">
    <text evidence="2">The sequence shown here is derived from an EMBL/GenBank/DDBJ whole genome shotgun (WGS) entry which is preliminary data.</text>
</comment>
<keyword evidence="1" id="KW-0812">Transmembrane</keyword>
<sequence>MKAGLGLILLVATVVQSMLAAGHLLSGTLFHGVCTGVAATLCGLGSALAYRRAHQDLKTGTTDTRPLITVPARWFRGRSRRARGRSDAGDPMR</sequence>
<evidence type="ECO:0000313" key="3">
    <source>
        <dbReference type="Proteomes" id="UP000572051"/>
    </source>
</evidence>
<dbReference type="RefSeq" id="WP_179824492.1">
    <property type="nucleotide sequence ID" value="NZ_JACCFS010000001.1"/>
</dbReference>
<dbReference type="Proteomes" id="UP000572051">
    <property type="component" value="Unassembled WGS sequence"/>
</dbReference>
<reference evidence="2 3" key="1">
    <citation type="submission" date="2020-07" db="EMBL/GenBank/DDBJ databases">
        <title>Sequencing the genomes of 1000 actinobacteria strains.</title>
        <authorList>
            <person name="Klenk H.-P."/>
        </authorList>
    </citation>
    <scope>NUCLEOTIDE SEQUENCE [LARGE SCALE GENOMIC DNA]</scope>
    <source>
        <strain evidence="2 3">DSM 44442</strain>
    </source>
</reference>
<name>A0A7Z0JAP9_9ACTN</name>
<evidence type="ECO:0000256" key="1">
    <source>
        <dbReference type="SAM" id="Phobius"/>
    </source>
</evidence>
<organism evidence="2 3">
    <name type="scientific">Nocardiopsis aegyptia</name>
    <dbReference type="NCBI Taxonomy" id="220378"/>
    <lineage>
        <taxon>Bacteria</taxon>
        <taxon>Bacillati</taxon>
        <taxon>Actinomycetota</taxon>
        <taxon>Actinomycetes</taxon>
        <taxon>Streptosporangiales</taxon>
        <taxon>Nocardiopsidaceae</taxon>
        <taxon>Nocardiopsis</taxon>
    </lineage>
</organism>
<feature type="transmembrane region" description="Helical" evidence="1">
    <location>
        <begin position="30"/>
        <end position="50"/>
    </location>
</feature>
<keyword evidence="1" id="KW-0472">Membrane</keyword>
<gene>
    <name evidence="2" type="ORF">HNR10_003252</name>
</gene>
<protein>
    <submittedName>
        <fullName evidence="2">Uncharacterized protein</fullName>
    </submittedName>
</protein>
<dbReference type="EMBL" id="JACCFS010000001">
    <property type="protein sequence ID" value="NYJ35371.1"/>
    <property type="molecule type" value="Genomic_DNA"/>
</dbReference>
<dbReference type="AlphaFoldDB" id="A0A7Z0JAP9"/>
<keyword evidence="3" id="KW-1185">Reference proteome</keyword>